<proteinExistence type="predicted"/>
<name>A0A0F9FU65_9ZZZZ</name>
<dbReference type="InterPro" id="IPR029052">
    <property type="entry name" value="Metallo-depent_PP-like"/>
</dbReference>
<reference evidence="2" key="1">
    <citation type="journal article" date="2015" name="Nature">
        <title>Complex archaea that bridge the gap between prokaryotes and eukaryotes.</title>
        <authorList>
            <person name="Spang A."/>
            <person name="Saw J.H."/>
            <person name="Jorgensen S.L."/>
            <person name="Zaremba-Niedzwiedzka K."/>
            <person name="Martijn J."/>
            <person name="Lind A.E."/>
            <person name="van Eijk R."/>
            <person name="Schleper C."/>
            <person name="Guy L."/>
            <person name="Ettema T.J."/>
        </authorList>
    </citation>
    <scope>NUCLEOTIDE SEQUENCE</scope>
</reference>
<dbReference type="EMBL" id="LAZR01020189">
    <property type="protein sequence ID" value="KKL89788.1"/>
    <property type="molecule type" value="Genomic_DNA"/>
</dbReference>
<protein>
    <recommendedName>
        <fullName evidence="1">Calcineurin-like phosphoesterase domain-containing protein</fullName>
    </recommendedName>
</protein>
<dbReference type="Gene3D" id="3.60.21.10">
    <property type="match status" value="1"/>
</dbReference>
<evidence type="ECO:0000313" key="2">
    <source>
        <dbReference type="EMBL" id="KKL89788.1"/>
    </source>
</evidence>
<feature type="domain" description="Calcineurin-like phosphoesterase" evidence="1">
    <location>
        <begin position="1"/>
        <end position="139"/>
    </location>
</feature>
<evidence type="ECO:0000259" key="1">
    <source>
        <dbReference type="Pfam" id="PF12850"/>
    </source>
</evidence>
<dbReference type="AlphaFoldDB" id="A0A0F9FU65"/>
<gene>
    <name evidence="2" type="ORF">LCGC14_1911220</name>
</gene>
<sequence length="173" mass="19432">MKLGILSDTHITSNFKKNQTTTLFIQLKRAFKDVDKIIHAGDVCEQFFLNELEKIAPTQCVQGKCDNIDNLEIFINFSVQRYNIGVIHELPEDLEGFMKKYELHIIICGKTHIPIIKGTPFNTLILNPGSPTKPKPPPPKPGFLKPVARNTVITLNIDKKDIMSSFIVSLGTS</sequence>
<dbReference type="InterPro" id="IPR000979">
    <property type="entry name" value="Phosphodiesterase_MJ0936/Vps29"/>
</dbReference>
<comment type="caution">
    <text evidence="2">The sequence shown here is derived from an EMBL/GenBank/DDBJ whole genome shotgun (WGS) entry which is preliminary data.</text>
</comment>
<dbReference type="Pfam" id="PF12850">
    <property type="entry name" value="Metallophos_2"/>
    <property type="match status" value="1"/>
</dbReference>
<dbReference type="InterPro" id="IPR024654">
    <property type="entry name" value="Calcineurin-like_PHP_lpxH"/>
</dbReference>
<dbReference type="PANTHER" id="PTHR11124">
    <property type="entry name" value="VACUOLAR SORTING PROTEIN VPS29"/>
    <property type="match status" value="1"/>
</dbReference>
<dbReference type="SUPFAM" id="SSF56300">
    <property type="entry name" value="Metallo-dependent phosphatases"/>
    <property type="match status" value="1"/>
</dbReference>
<accession>A0A0F9FU65</accession>
<organism evidence="2">
    <name type="scientific">marine sediment metagenome</name>
    <dbReference type="NCBI Taxonomy" id="412755"/>
    <lineage>
        <taxon>unclassified sequences</taxon>
        <taxon>metagenomes</taxon>
        <taxon>ecological metagenomes</taxon>
    </lineage>
</organism>
<dbReference type="NCBIfam" id="TIGR00040">
    <property type="entry name" value="yfcE"/>
    <property type="match status" value="1"/>
</dbReference>